<proteinExistence type="inferred from homology"/>
<dbReference type="GO" id="GO:0016020">
    <property type="term" value="C:membrane"/>
    <property type="evidence" value="ECO:0007669"/>
    <property type="project" value="UniProtKB-SubCell"/>
</dbReference>
<organism evidence="12 13">
    <name type="scientific">Mycena metata</name>
    <dbReference type="NCBI Taxonomy" id="1033252"/>
    <lineage>
        <taxon>Eukaryota</taxon>
        <taxon>Fungi</taxon>
        <taxon>Dikarya</taxon>
        <taxon>Basidiomycota</taxon>
        <taxon>Agaricomycotina</taxon>
        <taxon>Agaricomycetes</taxon>
        <taxon>Agaricomycetidae</taxon>
        <taxon>Agaricales</taxon>
        <taxon>Marasmiineae</taxon>
        <taxon>Mycenaceae</taxon>
        <taxon>Mycena</taxon>
    </lineage>
</organism>
<evidence type="ECO:0000256" key="4">
    <source>
        <dbReference type="ARBA" id="ARBA00022692"/>
    </source>
</evidence>
<evidence type="ECO:0000256" key="1">
    <source>
        <dbReference type="ARBA" id="ARBA00004141"/>
    </source>
</evidence>
<comment type="caution">
    <text evidence="12">The sequence shown here is derived from an EMBL/GenBank/DDBJ whole genome shotgun (WGS) entry which is preliminary data.</text>
</comment>
<dbReference type="Pfam" id="PF01545">
    <property type="entry name" value="Cation_efflux"/>
    <property type="match status" value="1"/>
</dbReference>
<gene>
    <name evidence="12" type="ORF">B0H16DRAFT_1484855</name>
</gene>
<dbReference type="InterPro" id="IPR027469">
    <property type="entry name" value="Cation_efflux_TMD_sf"/>
</dbReference>
<evidence type="ECO:0000256" key="6">
    <source>
        <dbReference type="ARBA" id="ARBA00022989"/>
    </source>
</evidence>
<accession>A0AAD7GJ32</accession>
<keyword evidence="7 9" id="KW-0472">Membrane</keyword>
<keyword evidence="13" id="KW-1185">Reference proteome</keyword>
<evidence type="ECO:0000259" key="10">
    <source>
        <dbReference type="Pfam" id="PF01545"/>
    </source>
</evidence>
<keyword evidence="4 9" id="KW-0812">Transmembrane</keyword>
<dbReference type="Gene3D" id="1.20.1510.10">
    <property type="entry name" value="Cation efflux protein transmembrane domain"/>
    <property type="match status" value="1"/>
</dbReference>
<protein>
    <submittedName>
        <fullName evidence="12">Cation efflux family-domain-containing protein</fullName>
    </submittedName>
</protein>
<feature type="domain" description="Cation efflux protein transmembrane" evidence="10">
    <location>
        <begin position="5"/>
        <end position="67"/>
    </location>
</feature>
<dbReference type="Proteomes" id="UP001215598">
    <property type="component" value="Unassembled WGS sequence"/>
</dbReference>
<keyword evidence="3" id="KW-0813">Transport</keyword>
<reference evidence="12" key="1">
    <citation type="submission" date="2023-03" db="EMBL/GenBank/DDBJ databases">
        <title>Massive genome expansion in bonnet fungi (Mycena s.s.) driven by repeated elements and novel gene families across ecological guilds.</title>
        <authorList>
            <consortium name="Lawrence Berkeley National Laboratory"/>
            <person name="Harder C.B."/>
            <person name="Miyauchi S."/>
            <person name="Viragh M."/>
            <person name="Kuo A."/>
            <person name="Thoen E."/>
            <person name="Andreopoulos B."/>
            <person name="Lu D."/>
            <person name="Skrede I."/>
            <person name="Drula E."/>
            <person name="Henrissat B."/>
            <person name="Morin E."/>
            <person name="Kohler A."/>
            <person name="Barry K."/>
            <person name="LaButti K."/>
            <person name="Morin E."/>
            <person name="Salamov A."/>
            <person name="Lipzen A."/>
            <person name="Mereny Z."/>
            <person name="Hegedus B."/>
            <person name="Baldrian P."/>
            <person name="Stursova M."/>
            <person name="Weitz H."/>
            <person name="Taylor A."/>
            <person name="Grigoriev I.V."/>
            <person name="Nagy L.G."/>
            <person name="Martin F."/>
            <person name="Kauserud H."/>
        </authorList>
    </citation>
    <scope>NUCLEOTIDE SEQUENCE</scope>
    <source>
        <strain evidence="12">CBHHK182m</strain>
    </source>
</reference>
<keyword evidence="5" id="KW-0862">Zinc</keyword>
<evidence type="ECO:0000256" key="3">
    <source>
        <dbReference type="ARBA" id="ARBA00022448"/>
    </source>
</evidence>
<dbReference type="InterPro" id="IPR058533">
    <property type="entry name" value="Cation_efflux_TM"/>
</dbReference>
<evidence type="ECO:0000259" key="11">
    <source>
        <dbReference type="Pfam" id="PF16916"/>
    </source>
</evidence>
<comment type="subcellular location">
    <subcellularLocation>
        <location evidence="1">Membrane</location>
        <topology evidence="1">Multi-pass membrane protein</topology>
    </subcellularLocation>
</comment>
<feature type="domain" description="Cation efflux protein cytoplasmic" evidence="11">
    <location>
        <begin position="74"/>
        <end position="121"/>
    </location>
</feature>
<dbReference type="PANTHER" id="PTHR45820">
    <property type="entry name" value="FI23527P1"/>
    <property type="match status" value="1"/>
</dbReference>
<evidence type="ECO:0000313" key="13">
    <source>
        <dbReference type="Proteomes" id="UP001215598"/>
    </source>
</evidence>
<evidence type="ECO:0000256" key="9">
    <source>
        <dbReference type="SAM" id="Phobius"/>
    </source>
</evidence>
<evidence type="ECO:0000256" key="7">
    <source>
        <dbReference type="ARBA" id="ARBA00023136"/>
    </source>
</evidence>
<dbReference type="InterPro" id="IPR027470">
    <property type="entry name" value="Cation_efflux_CTD"/>
</dbReference>
<dbReference type="SUPFAM" id="SSF161111">
    <property type="entry name" value="Cation efflux protein transmembrane domain-like"/>
    <property type="match status" value="1"/>
</dbReference>
<keyword evidence="6 9" id="KW-1133">Transmembrane helix</keyword>
<feature type="transmembrane region" description="Helical" evidence="9">
    <location>
        <begin position="42"/>
        <end position="67"/>
    </location>
</feature>
<dbReference type="Pfam" id="PF16916">
    <property type="entry name" value="ZT_dimer"/>
    <property type="match status" value="1"/>
</dbReference>
<dbReference type="EMBL" id="JARKIB010000616">
    <property type="protein sequence ID" value="KAJ7697101.1"/>
    <property type="molecule type" value="Genomic_DNA"/>
</dbReference>
<comment type="similarity">
    <text evidence="2">Belongs to the cation diffusion facilitator (CDF) transporter (TC 2.A.4) family. SLC30A subfamily.</text>
</comment>
<feature type="region of interest" description="Disordered" evidence="8">
    <location>
        <begin position="129"/>
        <end position="150"/>
    </location>
</feature>
<sequence length="263" mass="28423">MYTHILHFLGDALSNVGIICTGLILLLAPPSWNSCEVYFDPVISLVIVCIILGSTVPLVCSASFVLLQSVPATISLERVRAVILAIEGVQNLYELHIWQLSESKNIASVHVLATRELDFRSAAPSTTRACTRAPYSPSTMAPPHTLSTPPAPPSHSLLPMLIIMPMTLVGSVGGVIGGQSRANSVWRHSGGVVVMAMSEDTPCLVLCPPEEGDPRDNPRDRRTFEALLLPSFLFRTQDEQEDGMTIVKWYLLEGGVLTTAAHG</sequence>
<evidence type="ECO:0000313" key="12">
    <source>
        <dbReference type="EMBL" id="KAJ7697101.1"/>
    </source>
</evidence>
<evidence type="ECO:0000256" key="2">
    <source>
        <dbReference type="ARBA" id="ARBA00008873"/>
    </source>
</evidence>
<feature type="compositionally biased region" description="Low complexity" evidence="8">
    <location>
        <begin position="141"/>
        <end position="150"/>
    </location>
</feature>
<dbReference type="AlphaFoldDB" id="A0AAD7GJ32"/>
<dbReference type="GO" id="GO:0005385">
    <property type="term" value="F:zinc ion transmembrane transporter activity"/>
    <property type="evidence" value="ECO:0007669"/>
    <property type="project" value="TreeGrafter"/>
</dbReference>
<dbReference type="GO" id="GO:0006882">
    <property type="term" value="P:intracellular zinc ion homeostasis"/>
    <property type="evidence" value="ECO:0007669"/>
    <property type="project" value="TreeGrafter"/>
</dbReference>
<dbReference type="PANTHER" id="PTHR45820:SF4">
    <property type="entry name" value="ZINC TRANSPORTER 63C, ISOFORM F"/>
    <property type="match status" value="1"/>
</dbReference>
<evidence type="ECO:0000256" key="5">
    <source>
        <dbReference type="ARBA" id="ARBA00022833"/>
    </source>
</evidence>
<name>A0AAD7GJ32_9AGAR</name>
<feature type="transmembrane region" description="Helical" evidence="9">
    <location>
        <begin position="12"/>
        <end position="30"/>
    </location>
</feature>
<evidence type="ECO:0000256" key="8">
    <source>
        <dbReference type="SAM" id="MobiDB-lite"/>
    </source>
</evidence>